<keyword evidence="1" id="KW-0285">Flavoprotein</keyword>
<proteinExistence type="predicted"/>
<evidence type="ECO:0000256" key="2">
    <source>
        <dbReference type="ARBA" id="ARBA00022643"/>
    </source>
</evidence>
<protein>
    <submittedName>
        <fullName evidence="4">Flavodoxin family protein</fullName>
    </submittedName>
</protein>
<evidence type="ECO:0000256" key="1">
    <source>
        <dbReference type="ARBA" id="ARBA00022630"/>
    </source>
</evidence>
<feature type="domain" description="NADPH-dependent FMN reductase-like" evidence="3">
    <location>
        <begin position="1"/>
        <end position="136"/>
    </location>
</feature>
<dbReference type="Proteomes" id="UP000886355">
    <property type="component" value="Unassembled WGS sequence"/>
</dbReference>
<dbReference type="PANTHER" id="PTHR43278:SF4">
    <property type="entry name" value="NAD(P)H-DEPENDENT FMN-CONTAINING OXIDOREDUCTASE YWQN-RELATED"/>
    <property type="match status" value="1"/>
</dbReference>
<sequence length="214" mass="23895">MKALAINGSHRKGKNTAILLKAVLSELEKGGIETELIELSDFRIESCRACNKCLFKPECSIKDDDMATIAQKMIEADVIIMGSPVYNGNVTSKLKTLLDRMRWMHMTKEMLAGKLGAVVTVAGLRNGGQELANEILERFLASRQIEVVHPRDPDGNIFNMGVMGTLFDEITENDGKLTVRWKKSVQDDKLAMAMCKILADRIIHELRKRHGQLA</sequence>
<dbReference type="InterPro" id="IPR005025">
    <property type="entry name" value="FMN_Rdtase-like_dom"/>
</dbReference>
<dbReference type="SUPFAM" id="SSF52218">
    <property type="entry name" value="Flavoproteins"/>
    <property type="match status" value="1"/>
</dbReference>
<organism evidence="4">
    <name type="scientific">Thermodesulforhabdus norvegica</name>
    <dbReference type="NCBI Taxonomy" id="39841"/>
    <lineage>
        <taxon>Bacteria</taxon>
        <taxon>Pseudomonadati</taxon>
        <taxon>Thermodesulfobacteriota</taxon>
        <taxon>Syntrophobacteria</taxon>
        <taxon>Syntrophobacterales</taxon>
        <taxon>Thermodesulforhabdaceae</taxon>
        <taxon>Thermodesulforhabdus</taxon>
    </lineage>
</organism>
<reference evidence="4" key="1">
    <citation type="journal article" date="2020" name="mSystems">
        <title>Genome- and Community-Level Interaction Insights into Carbon Utilization and Element Cycling Functions of Hydrothermarchaeota in Hydrothermal Sediment.</title>
        <authorList>
            <person name="Zhou Z."/>
            <person name="Liu Y."/>
            <person name="Xu W."/>
            <person name="Pan J."/>
            <person name="Luo Z.H."/>
            <person name="Li M."/>
        </authorList>
    </citation>
    <scope>NUCLEOTIDE SEQUENCE [LARGE SCALE GENOMIC DNA]</scope>
    <source>
        <strain evidence="4">HyVt-19</strain>
    </source>
</reference>
<comment type="caution">
    <text evidence="4">The sequence shown here is derived from an EMBL/GenBank/DDBJ whole genome shotgun (WGS) entry which is preliminary data.</text>
</comment>
<gene>
    <name evidence="4" type="ORF">ENG14_04630</name>
</gene>
<evidence type="ECO:0000313" key="4">
    <source>
        <dbReference type="EMBL" id="HDL90169.1"/>
    </source>
</evidence>
<dbReference type="AlphaFoldDB" id="A0A7C0WSA9"/>
<dbReference type="GO" id="GO:0016491">
    <property type="term" value="F:oxidoreductase activity"/>
    <property type="evidence" value="ECO:0007669"/>
    <property type="project" value="InterPro"/>
</dbReference>
<dbReference type="PANTHER" id="PTHR43278">
    <property type="entry name" value="NAD(P)H-DEPENDENT FMN-CONTAINING OXIDOREDUCTASE YWQN-RELATED"/>
    <property type="match status" value="1"/>
</dbReference>
<dbReference type="Pfam" id="PF03358">
    <property type="entry name" value="FMN_red"/>
    <property type="match status" value="1"/>
</dbReference>
<dbReference type="EMBL" id="DQZW01000218">
    <property type="protein sequence ID" value="HDL90169.1"/>
    <property type="molecule type" value="Genomic_DNA"/>
</dbReference>
<accession>A0A7C0WSA9</accession>
<dbReference type="InterPro" id="IPR029039">
    <property type="entry name" value="Flavoprotein-like_sf"/>
</dbReference>
<name>A0A7C0WSA9_9BACT</name>
<dbReference type="InterPro" id="IPR051796">
    <property type="entry name" value="ISF_SsuE-like"/>
</dbReference>
<dbReference type="Gene3D" id="3.40.50.360">
    <property type="match status" value="1"/>
</dbReference>
<evidence type="ECO:0000259" key="3">
    <source>
        <dbReference type="Pfam" id="PF03358"/>
    </source>
</evidence>
<keyword evidence="2" id="KW-0288">FMN</keyword>